<evidence type="ECO:0000256" key="2">
    <source>
        <dbReference type="SAM" id="MobiDB-lite"/>
    </source>
</evidence>
<feature type="compositionally biased region" description="Pro residues" evidence="2">
    <location>
        <begin position="425"/>
        <end position="435"/>
    </location>
</feature>
<organism evidence="4 5">
    <name type="scientific">Cellulomonas rhizosphaerae</name>
    <dbReference type="NCBI Taxonomy" id="2293719"/>
    <lineage>
        <taxon>Bacteria</taxon>
        <taxon>Bacillati</taxon>
        <taxon>Actinomycetota</taxon>
        <taxon>Actinomycetes</taxon>
        <taxon>Micrococcales</taxon>
        <taxon>Cellulomonadaceae</taxon>
        <taxon>Cellulomonas</taxon>
    </lineage>
</organism>
<evidence type="ECO:0000313" key="4">
    <source>
        <dbReference type="EMBL" id="RHA43907.1"/>
    </source>
</evidence>
<dbReference type="InterPro" id="IPR052169">
    <property type="entry name" value="CW_Biosynth-Accessory"/>
</dbReference>
<protein>
    <submittedName>
        <fullName evidence="4">CapA family protein</fullName>
    </submittedName>
</protein>
<evidence type="ECO:0000256" key="1">
    <source>
        <dbReference type="ARBA" id="ARBA00005662"/>
    </source>
</evidence>
<reference evidence="4 5" key="1">
    <citation type="submission" date="2018-08" db="EMBL/GenBank/DDBJ databases">
        <title>Cellulomonas rhizosphaerae sp. nov., a novel actinomycete isolated from soil.</title>
        <authorList>
            <person name="Tian Y."/>
        </authorList>
    </citation>
    <scope>NUCLEOTIDE SEQUENCE [LARGE SCALE GENOMIC DNA]</scope>
    <source>
        <strain evidence="4 5">NEAU-TCZ24</strain>
    </source>
</reference>
<feature type="region of interest" description="Disordered" evidence="2">
    <location>
        <begin position="405"/>
        <end position="435"/>
    </location>
</feature>
<dbReference type="InterPro" id="IPR019079">
    <property type="entry name" value="Capsule_synth_CapA"/>
</dbReference>
<dbReference type="OrthoDB" id="9810718at2"/>
<dbReference type="PANTHER" id="PTHR33393:SF13">
    <property type="entry name" value="PGA BIOSYNTHESIS PROTEIN CAPA"/>
    <property type="match status" value="1"/>
</dbReference>
<feature type="domain" description="Capsule synthesis protein CapA" evidence="3">
    <location>
        <begin position="74"/>
        <end position="326"/>
    </location>
</feature>
<dbReference type="Proteomes" id="UP000283374">
    <property type="component" value="Unassembled WGS sequence"/>
</dbReference>
<sequence>MTRHVRAHRRSKLVAVVATLVLVLACVGAVAFGLGSPGDDTPGDVPAAEGPSVTPTPTPTSTPTPTADPDAELTIVAAGDVLPHLPVIASAKTGDGYDFSPMLDPLDPWIQAADLAICHLEVPIAPPGKKPTGYPIFGSPAQIVDGLQQQGWDGCSTASNHSVDRGFAGVEATLDTLDAAGLGHVGTARSATEQQQPQLYRLERAGQTITVAQIAAAYGTNGMPIDADKPWSVNLIDVPKLVDQAKQARKDGADLVIASIHCCVEYQTAPTPEQKQIDQELADSGEIDLVIGHHAHVPQPVARLEGGPRGEGMWVAYGLGNFLSNQDGDCCVDDTDSGILLTAHVESTGAFEAEGRAAGPARVTGVEWTPITVDRLGGHEVHALPDIAGGTTTLSKAKVAARTERVAGAAGTEAPERTEPVVSTGPPPTVVPRTR</sequence>
<dbReference type="EMBL" id="QWKP01000132">
    <property type="protein sequence ID" value="RHA43907.1"/>
    <property type="molecule type" value="Genomic_DNA"/>
</dbReference>
<dbReference type="CDD" id="cd07381">
    <property type="entry name" value="MPP_CapA"/>
    <property type="match status" value="1"/>
</dbReference>
<dbReference type="Pfam" id="PF09587">
    <property type="entry name" value="PGA_cap"/>
    <property type="match status" value="1"/>
</dbReference>
<dbReference type="SMART" id="SM00854">
    <property type="entry name" value="PGA_cap"/>
    <property type="match status" value="1"/>
</dbReference>
<comment type="caution">
    <text evidence="4">The sequence shown here is derived from an EMBL/GenBank/DDBJ whole genome shotgun (WGS) entry which is preliminary data.</text>
</comment>
<feature type="region of interest" description="Disordered" evidence="2">
    <location>
        <begin position="37"/>
        <end position="69"/>
    </location>
</feature>
<dbReference type="RefSeq" id="WP_118766178.1">
    <property type="nucleotide sequence ID" value="NZ_QWKP01000132.1"/>
</dbReference>
<proteinExistence type="inferred from homology"/>
<dbReference type="Gene3D" id="3.60.21.10">
    <property type="match status" value="1"/>
</dbReference>
<gene>
    <name evidence="4" type="ORF">D1825_04015</name>
</gene>
<dbReference type="AlphaFoldDB" id="A0A413RPM0"/>
<dbReference type="SUPFAM" id="SSF56300">
    <property type="entry name" value="Metallo-dependent phosphatases"/>
    <property type="match status" value="1"/>
</dbReference>
<evidence type="ECO:0000313" key="5">
    <source>
        <dbReference type="Proteomes" id="UP000283374"/>
    </source>
</evidence>
<keyword evidence="5" id="KW-1185">Reference proteome</keyword>
<dbReference type="InterPro" id="IPR029052">
    <property type="entry name" value="Metallo-depent_PP-like"/>
</dbReference>
<evidence type="ECO:0000259" key="3">
    <source>
        <dbReference type="SMART" id="SM00854"/>
    </source>
</evidence>
<comment type="similarity">
    <text evidence="1">Belongs to the CapA family.</text>
</comment>
<name>A0A413RPM0_9CELL</name>
<dbReference type="PANTHER" id="PTHR33393">
    <property type="entry name" value="POLYGLUTAMINE SYNTHESIS ACCESSORY PROTEIN RV0574C-RELATED"/>
    <property type="match status" value="1"/>
</dbReference>
<accession>A0A413RPM0</accession>
<dbReference type="PROSITE" id="PS51257">
    <property type="entry name" value="PROKAR_LIPOPROTEIN"/>
    <property type="match status" value="1"/>
</dbReference>